<proteinExistence type="predicted"/>
<reference evidence="1" key="1">
    <citation type="submission" date="2016-04" db="EMBL/GenBank/DDBJ databases">
        <authorList>
            <person name="Evans L.H."/>
            <person name="Alamgir A."/>
            <person name="Owens N."/>
            <person name="Weber N.D."/>
            <person name="Virtaneva K."/>
            <person name="Barbian K."/>
            <person name="Babar A."/>
            <person name="Rosenke K."/>
        </authorList>
    </citation>
    <scope>NUCLEOTIDE SEQUENCE</scope>
    <source>
        <strain evidence="1">86</strain>
    </source>
</reference>
<evidence type="ECO:0000313" key="1">
    <source>
        <dbReference type="EMBL" id="SBW12755.1"/>
    </source>
</evidence>
<dbReference type="CDD" id="cd00293">
    <property type="entry name" value="USP-like"/>
    <property type="match status" value="1"/>
</dbReference>
<accession>A0A212KME6</accession>
<sequence length="268" mass="27605">MTRLRHILVHLDGGDAAAARLGLAAALAAREGARLLGAFAEHGFPHRAGLKPGWTEADHDRAATASRARFAEATRGLADAEWRDLSAATPGEAADAVIAACRTADLAVIGQAGAKGGLAPPDLAELTVRNAGRPVLVVPYAGVPETLGARPVFAWNGSREAARALHDALPLLAPEARAVVITVRADAGSGADADVLAQLRRHGVSARGDVLRAGGVGLMDLLLNRIADLGGDLLAMGAYGHYGFPHLARGGGTRHVLAHMTVPVLFSR</sequence>
<dbReference type="Gene3D" id="3.40.50.12370">
    <property type="match status" value="1"/>
</dbReference>
<dbReference type="SUPFAM" id="SSF52402">
    <property type="entry name" value="Adenine nucleotide alpha hydrolases-like"/>
    <property type="match status" value="2"/>
</dbReference>
<gene>
    <name evidence="1" type="primary">usp</name>
    <name evidence="1" type="ORF">KL86APRO_30246</name>
</gene>
<dbReference type="EMBL" id="FLUO01000003">
    <property type="protein sequence ID" value="SBW12755.1"/>
    <property type="molecule type" value="Genomic_DNA"/>
</dbReference>
<protein>
    <submittedName>
        <fullName evidence="1">Universal stress protein conatining UspA-like nucleotide-binding region</fullName>
    </submittedName>
</protein>
<dbReference type="AlphaFoldDB" id="A0A212KME6"/>
<name>A0A212KME6_9PROT</name>
<organism evidence="1">
    <name type="scientific">uncultured Alphaproteobacteria bacterium</name>
    <dbReference type="NCBI Taxonomy" id="91750"/>
    <lineage>
        <taxon>Bacteria</taxon>
        <taxon>Pseudomonadati</taxon>
        <taxon>Pseudomonadota</taxon>
        <taxon>Alphaproteobacteria</taxon>
        <taxon>environmental samples</taxon>
    </lineage>
</organism>